<dbReference type="PANTHER" id="PTHR40618:SF1">
    <property type="entry name" value="B-ZIP TRANSCRIPTION FACTOR (EUROFUNG)"/>
    <property type="match status" value="1"/>
</dbReference>
<proteinExistence type="predicted"/>
<dbReference type="InterPro" id="IPR046347">
    <property type="entry name" value="bZIP_sf"/>
</dbReference>
<organism evidence="2 3">
    <name type="scientific">Lipomyces starkeyi NRRL Y-11557</name>
    <dbReference type="NCBI Taxonomy" id="675824"/>
    <lineage>
        <taxon>Eukaryota</taxon>
        <taxon>Fungi</taxon>
        <taxon>Dikarya</taxon>
        <taxon>Ascomycota</taxon>
        <taxon>Saccharomycotina</taxon>
        <taxon>Lipomycetes</taxon>
        <taxon>Lipomycetales</taxon>
        <taxon>Lipomycetaceae</taxon>
        <taxon>Lipomyces</taxon>
    </lineage>
</organism>
<feature type="compositionally biased region" description="Polar residues" evidence="1">
    <location>
        <begin position="148"/>
        <end position="159"/>
    </location>
</feature>
<evidence type="ECO:0008006" key="4">
    <source>
        <dbReference type="Google" id="ProtNLM"/>
    </source>
</evidence>
<dbReference type="CDD" id="cd14688">
    <property type="entry name" value="bZIP_YAP"/>
    <property type="match status" value="1"/>
</dbReference>
<dbReference type="GO" id="GO:0003700">
    <property type="term" value="F:DNA-binding transcription factor activity"/>
    <property type="evidence" value="ECO:0007669"/>
    <property type="project" value="InterPro"/>
</dbReference>
<dbReference type="SUPFAM" id="SSF57959">
    <property type="entry name" value="Leucine zipper domain"/>
    <property type="match status" value="1"/>
</dbReference>
<dbReference type="STRING" id="675824.A0A1E3QGH4"/>
<feature type="compositionally biased region" description="Low complexity" evidence="1">
    <location>
        <begin position="131"/>
        <end position="146"/>
    </location>
</feature>
<dbReference type="Proteomes" id="UP000094385">
    <property type="component" value="Unassembled WGS sequence"/>
</dbReference>
<dbReference type="Gene3D" id="1.20.5.170">
    <property type="match status" value="1"/>
</dbReference>
<gene>
    <name evidence="2" type="ORF">LIPSTDRAFT_709</name>
</gene>
<feature type="compositionally biased region" description="Low complexity" evidence="1">
    <location>
        <begin position="281"/>
        <end position="294"/>
    </location>
</feature>
<dbReference type="PANTHER" id="PTHR40618">
    <property type="entry name" value="B-ZIP TRANSCRIPTION FACTOR (EUROFUNG)-RELATED"/>
    <property type="match status" value="1"/>
</dbReference>
<keyword evidence="3" id="KW-1185">Reference proteome</keyword>
<dbReference type="AlphaFoldDB" id="A0A1E3QGH4"/>
<accession>A0A1E3QGH4</accession>
<feature type="compositionally biased region" description="Basic residues" evidence="1">
    <location>
        <begin position="170"/>
        <end position="180"/>
    </location>
</feature>
<evidence type="ECO:0000313" key="2">
    <source>
        <dbReference type="EMBL" id="ODQ76809.1"/>
    </source>
</evidence>
<evidence type="ECO:0000313" key="3">
    <source>
        <dbReference type="Proteomes" id="UP000094385"/>
    </source>
</evidence>
<evidence type="ECO:0000256" key="1">
    <source>
        <dbReference type="SAM" id="MobiDB-lite"/>
    </source>
</evidence>
<name>A0A1E3QGH4_LIPST</name>
<reference evidence="2 3" key="1">
    <citation type="journal article" date="2016" name="Proc. Natl. Acad. Sci. U.S.A.">
        <title>Comparative genomics of biotechnologically important yeasts.</title>
        <authorList>
            <person name="Riley R."/>
            <person name="Haridas S."/>
            <person name="Wolfe K.H."/>
            <person name="Lopes M.R."/>
            <person name="Hittinger C.T."/>
            <person name="Goeker M."/>
            <person name="Salamov A.A."/>
            <person name="Wisecaver J.H."/>
            <person name="Long T.M."/>
            <person name="Calvey C.H."/>
            <person name="Aerts A.L."/>
            <person name="Barry K.W."/>
            <person name="Choi C."/>
            <person name="Clum A."/>
            <person name="Coughlan A.Y."/>
            <person name="Deshpande S."/>
            <person name="Douglass A.P."/>
            <person name="Hanson S.J."/>
            <person name="Klenk H.-P."/>
            <person name="LaButti K.M."/>
            <person name="Lapidus A."/>
            <person name="Lindquist E.A."/>
            <person name="Lipzen A.M."/>
            <person name="Meier-Kolthoff J.P."/>
            <person name="Ohm R.A."/>
            <person name="Otillar R.P."/>
            <person name="Pangilinan J.L."/>
            <person name="Peng Y."/>
            <person name="Rokas A."/>
            <person name="Rosa C.A."/>
            <person name="Scheuner C."/>
            <person name="Sibirny A.A."/>
            <person name="Slot J.C."/>
            <person name="Stielow J.B."/>
            <person name="Sun H."/>
            <person name="Kurtzman C.P."/>
            <person name="Blackwell M."/>
            <person name="Grigoriev I.V."/>
            <person name="Jeffries T.W."/>
        </authorList>
    </citation>
    <scope>NUCLEOTIDE SEQUENCE [LARGE SCALE GENOMIC DNA]</scope>
    <source>
        <strain evidence="2 3">NRRL Y-11557</strain>
    </source>
</reference>
<dbReference type="EMBL" id="KV454289">
    <property type="protein sequence ID" value="ODQ76809.1"/>
    <property type="molecule type" value="Genomic_DNA"/>
</dbReference>
<feature type="region of interest" description="Disordered" evidence="1">
    <location>
        <begin position="273"/>
        <end position="296"/>
    </location>
</feature>
<sequence>MLNVPSSLSASNHYTAPDFTGLDTGSAMSSLSSKPQTVMQAGQHDLLSNDIFSHEDIHIDLGISPNSDPGLGTLMPAVSPDWILNNRSRDGNEDIQESMYKRLSSRSFFDAVSLDAKNLDDIDMYAPNAYASDPDGQGPGAAGDLPTPLSSSAEPSGTNESKHDPGRTSQIRKRGRPRLIAKHEQTDRRRAQIRDAQRTYRQKKDRTIMDLQSRVNLLESTVEGMQSVFLDVYGHAVQVAVQQDNGMFVQSLADGASKMLDMTRSAILDQGSVRMGRIESGTDSSDSSTSPPRSIVQNRRVTPEILMMRDALSFSVAERPGETFSEKLIEALYRTCFTVAKYTIETRDKEAIRRLFPEDDNSAVTLAALNKILRSSEPIYMQTWRERVDDDSQFPGYLSPAGIAARVTQFVDNQPGVQRVTIDGDTLVAWLYGRGQCMGRMPRFKAIDVDIGLLIAKRVVSE</sequence>
<protein>
    <recommendedName>
        <fullName evidence="4">BZIP domain-containing protein</fullName>
    </recommendedName>
</protein>
<dbReference type="OrthoDB" id="4082969at2759"/>
<feature type="compositionally biased region" description="Basic and acidic residues" evidence="1">
    <location>
        <begin position="181"/>
        <end position="198"/>
    </location>
</feature>
<feature type="region of interest" description="Disordered" evidence="1">
    <location>
        <begin position="128"/>
        <end position="201"/>
    </location>
</feature>